<accession>A0ABU0AUL3</accession>
<sequence>MNKGKLLFIAGLVMFMVGIYLSTYWVIVGTLIGIGGGLILGLALSFFHWVNKIINQNKTMEAELLNDKEINEFVESNDINMVAKKDINKTCKSYYKIGEIQS</sequence>
<name>A0ABU0AUL3_9BACI</name>
<organism evidence="2 3">
    <name type="scientific">Cytobacillus purgationiresistens</name>
    <dbReference type="NCBI Taxonomy" id="863449"/>
    <lineage>
        <taxon>Bacteria</taxon>
        <taxon>Bacillati</taxon>
        <taxon>Bacillota</taxon>
        <taxon>Bacilli</taxon>
        <taxon>Bacillales</taxon>
        <taxon>Bacillaceae</taxon>
        <taxon>Cytobacillus</taxon>
    </lineage>
</organism>
<evidence type="ECO:0000256" key="1">
    <source>
        <dbReference type="SAM" id="Phobius"/>
    </source>
</evidence>
<feature type="transmembrane region" description="Helical" evidence="1">
    <location>
        <begin position="7"/>
        <end position="25"/>
    </location>
</feature>
<comment type="caution">
    <text evidence="2">The sequence shown here is derived from an EMBL/GenBank/DDBJ whole genome shotgun (WGS) entry which is preliminary data.</text>
</comment>
<keyword evidence="3" id="KW-1185">Reference proteome</keyword>
<evidence type="ECO:0000313" key="2">
    <source>
        <dbReference type="EMBL" id="MDQ0273695.1"/>
    </source>
</evidence>
<gene>
    <name evidence="2" type="ORF">J2S17_005627</name>
</gene>
<keyword evidence="1" id="KW-1133">Transmembrane helix</keyword>
<feature type="transmembrane region" description="Helical" evidence="1">
    <location>
        <begin position="31"/>
        <end position="50"/>
    </location>
</feature>
<dbReference type="EMBL" id="JAUSUB010000046">
    <property type="protein sequence ID" value="MDQ0273695.1"/>
    <property type="molecule type" value="Genomic_DNA"/>
</dbReference>
<keyword evidence="1" id="KW-0812">Transmembrane</keyword>
<dbReference type="Proteomes" id="UP001238088">
    <property type="component" value="Unassembled WGS sequence"/>
</dbReference>
<keyword evidence="1" id="KW-0472">Membrane</keyword>
<evidence type="ECO:0000313" key="3">
    <source>
        <dbReference type="Proteomes" id="UP001238088"/>
    </source>
</evidence>
<proteinExistence type="predicted"/>
<reference evidence="2 3" key="1">
    <citation type="submission" date="2023-07" db="EMBL/GenBank/DDBJ databases">
        <title>Genomic Encyclopedia of Type Strains, Phase IV (KMG-IV): sequencing the most valuable type-strain genomes for metagenomic binning, comparative biology and taxonomic classification.</title>
        <authorList>
            <person name="Goeker M."/>
        </authorList>
    </citation>
    <scope>NUCLEOTIDE SEQUENCE [LARGE SCALE GENOMIC DNA]</scope>
    <source>
        <strain evidence="2 3">DSM 23494</strain>
    </source>
</reference>
<protein>
    <submittedName>
        <fullName evidence="2">Uncharacterized protein</fullName>
    </submittedName>
</protein>
<dbReference type="RefSeq" id="WP_307480142.1">
    <property type="nucleotide sequence ID" value="NZ_JAUSUB010000046.1"/>
</dbReference>